<dbReference type="EMBL" id="BPLQ01002443">
    <property type="protein sequence ID" value="GIX93005.1"/>
    <property type="molecule type" value="Genomic_DNA"/>
</dbReference>
<evidence type="ECO:0000313" key="1">
    <source>
        <dbReference type="EMBL" id="GIX93005.1"/>
    </source>
</evidence>
<accession>A0AAV4PAH4</accession>
<protein>
    <submittedName>
        <fullName evidence="1">Uncharacterized protein</fullName>
    </submittedName>
</protein>
<keyword evidence="2" id="KW-1185">Reference proteome</keyword>
<dbReference type="AlphaFoldDB" id="A0AAV4PAH4"/>
<organism evidence="1 2">
    <name type="scientific">Caerostris darwini</name>
    <dbReference type="NCBI Taxonomy" id="1538125"/>
    <lineage>
        <taxon>Eukaryota</taxon>
        <taxon>Metazoa</taxon>
        <taxon>Ecdysozoa</taxon>
        <taxon>Arthropoda</taxon>
        <taxon>Chelicerata</taxon>
        <taxon>Arachnida</taxon>
        <taxon>Araneae</taxon>
        <taxon>Araneomorphae</taxon>
        <taxon>Entelegynae</taxon>
        <taxon>Araneoidea</taxon>
        <taxon>Araneidae</taxon>
        <taxon>Caerostris</taxon>
    </lineage>
</organism>
<sequence length="93" mass="10221">MDNLQFFARHASASRTVSSQPQACNSRQKFAGRQAGRLLLSPAILNIAIQTQVSGHLLYNMDNLEVLFASSHKPLLTISVFPNLLSVASLIFH</sequence>
<gene>
    <name evidence="1" type="ORF">CDAR_381191</name>
</gene>
<evidence type="ECO:0000313" key="2">
    <source>
        <dbReference type="Proteomes" id="UP001054837"/>
    </source>
</evidence>
<dbReference type="Proteomes" id="UP001054837">
    <property type="component" value="Unassembled WGS sequence"/>
</dbReference>
<reference evidence="1 2" key="1">
    <citation type="submission" date="2021-06" db="EMBL/GenBank/DDBJ databases">
        <title>Caerostris darwini draft genome.</title>
        <authorList>
            <person name="Kono N."/>
            <person name="Arakawa K."/>
        </authorList>
    </citation>
    <scope>NUCLEOTIDE SEQUENCE [LARGE SCALE GENOMIC DNA]</scope>
</reference>
<name>A0AAV4PAH4_9ARAC</name>
<comment type="caution">
    <text evidence="1">The sequence shown here is derived from an EMBL/GenBank/DDBJ whole genome shotgun (WGS) entry which is preliminary data.</text>
</comment>
<proteinExistence type="predicted"/>